<dbReference type="InterPro" id="IPR016047">
    <property type="entry name" value="M23ase_b-sheet_dom"/>
</dbReference>
<evidence type="ECO:0000313" key="5">
    <source>
        <dbReference type="Proteomes" id="UP001055114"/>
    </source>
</evidence>
<feature type="compositionally biased region" description="Acidic residues" evidence="2">
    <location>
        <begin position="35"/>
        <end position="46"/>
    </location>
</feature>
<dbReference type="InterPro" id="IPR050570">
    <property type="entry name" value="Cell_wall_metabolism_enzyme"/>
</dbReference>
<protein>
    <recommendedName>
        <fullName evidence="3">M23ase beta-sheet core domain-containing protein</fullName>
    </recommendedName>
</protein>
<keyword evidence="1" id="KW-0732">Signal</keyword>
<accession>A0AA37K998</accession>
<feature type="region of interest" description="Disordered" evidence="2">
    <location>
        <begin position="24"/>
        <end position="48"/>
    </location>
</feature>
<dbReference type="GO" id="GO:0004222">
    <property type="term" value="F:metalloendopeptidase activity"/>
    <property type="evidence" value="ECO:0007669"/>
    <property type="project" value="TreeGrafter"/>
</dbReference>
<dbReference type="InterPro" id="IPR011055">
    <property type="entry name" value="Dup_hybrid_motif"/>
</dbReference>
<dbReference type="Gene3D" id="2.70.70.10">
    <property type="entry name" value="Glucose Permease (Domain IIA)"/>
    <property type="match status" value="1"/>
</dbReference>
<evidence type="ECO:0000313" key="4">
    <source>
        <dbReference type="EMBL" id="GKH73321.1"/>
    </source>
</evidence>
<proteinExistence type="predicted"/>
<organism evidence="4 5">
    <name type="scientific">Parabacteroides merdae</name>
    <dbReference type="NCBI Taxonomy" id="46503"/>
    <lineage>
        <taxon>Bacteria</taxon>
        <taxon>Pseudomonadati</taxon>
        <taxon>Bacteroidota</taxon>
        <taxon>Bacteroidia</taxon>
        <taxon>Bacteroidales</taxon>
        <taxon>Tannerellaceae</taxon>
        <taxon>Parabacteroides</taxon>
    </lineage>
</organism>
<dbReference type="CDD" id="cd12797">
    <property type="entry name" value="M23_peptidase"/>
    <property type="match status" value="1"/>
</dbReference>
<dbReference type="SUPFAM" id="SSF51261">
    <property type="entry name" value="Duplicated hybrid motif"/>
    <property type="match status" value="1"/>
</dbReference>
<dbReference type="AlphaFoldDB" id="A0AA37K998"/>
<sequence length="426" mass="47690">MLAITVQAQFVTIMGETETVVNDTVSTDFNPTDQYDFDEEDDDEDDTVKKKRRKGIGRLFDRIGKWIGLKKDEAVKDTVPIDPTQFSYDKVEGNGSFIFTEADERKYLDSIKYELIKRRYQVLKRKSMVSMPMDQLKATSYFGYRKDPFTKAMKFHNGIDFAAHDNFVYAVLPGLVVYAGYRGGYGYCVELKHGDIHTLYAHLSYILVKRNQPVPAGEPIGISGTTGRSTGEHLHFSIMNKGKYIDPVPMLDYLSSILAEEQPTDEEFFLPSYQELKDGGSDKEKPVVKDMVNTPKEATMSQDTVPSKRTSGMMLVAEDEKENTEGEIHIQGQNVQSGNSGRGNDGDPRIHYIDKKKEETDLNPVPETGGIIHYSGKAQQSVTMTKPSKTGESDKTDEIPQVPKPKSGIILPVGDSVVSVKPLTRN</sequence>
<feature type="compositionally biased region" description="Basic and acidic residues" evidence="2">
    <location>
        <begin position="389"/>
        <end position="398"/>
    </location>
</feature>
<gene>
    <name evidence="4" type="ORF">CE91St3_31840</name>
</gene>
<comment type="caution">
    <text evidence="4">The sequence shown here is derived from an EMBL/GenBank/DDBJ whole genome shotgun (WGS) entry which is preliminary data.</text>
</comment>
<feature type="compositionally biased region" description="Polar residues" evidence="2">
    <location>
        <begin position="24"/>
        <end position="33"/>
    </location>
</feature>
<dbReference type="EMBL" id="BQNZ01000003">
    <property type="protein sequence ID" value="GKH73321.1"/>
    <property type="molecule type" value="Genomic_DNA"/>
</dbReference>
<feature type="region of interest" description="Disordered" evidence="2">
    <location>
        <begin position="355"/>
        <end position="410"/>
    </location>
</feature>
<evidence type="ECO:0000256" key="2">
    <source>
        <dbReference type="SAM" id="MobiDB-lite"/>
    </source>
</evidence>
<dbReference type="Pfam" id="PF01551">
    <property type="entry name" value="Peptidase_M23"/>
    <property type="match status" value="1"/>
</dbReference>
<evidence type="ECO:0000256" key="1">
    <source>
        <dbReference type="ARBA" id="ARBA00022729"/>
    </source>
</evidence>
<dbReference type="PANTHER" id="PTHR21666:SF289">
    <property type="entry name" value="L-ALA--D-GLU ENDOPEPTIDASE"/>
    <property type="match status" value="1"/>
</dbReference>
<evidence type="ECO:0000259" key="3">
    <source>
        <dbReference type="Pfam" id="PF01551"/>
    </source>
</evidence>
<reference evidence="4" key="1">
    <citation type="submission" date="2022-01" db="EMBL/GenBank/DDBJ databases">
        <title>Novel bile acid biosynthetic pathways are enriched in the microbiome of centenarians.</title>
        <authorList>
            <person name="Sato Y."/>
            <person name="Atarashi K."/>
            <person name="Plichta R.D."/>
            <person name="Arai Y."/>
            <person name="Sasajima S."/>
            <person name="Kearney M.S."/>
            <person name="Suda W."/>
            <person name="Takeshita K."/>
            <person name="Sasaki T."/>
            <person name="Okamoto S."/>
            <person name="Skelly N.A."/>
            <person name="Okamura Y."/>
            <person name="Vlamakis H."/>
            <person name="Li Y."/>
            <person name="Tanoue T."/>
            <person name="Takei H."/>
            <person name="Nittono H."/>
            <person name="Narushima S."/>
            <person name="Irie J."/>
            <person name="Itoh H."/>
            <person name="Moriya K."/>
            <person name="Sugiura Y."/>
            <person name="Suematsu M."/>
            <person name="Moritoki N."/>
            <person name="Shibata S."/>
            <person name="Littman R.D."/>
            <person name="Fischbach A.M."/>
            <person name="Uwamino Y."/>
            <person name="Inoue T."/>
            <person name="Honda A."/>
            <person name="Hattori M."/>
            <person name="Murai T."/>
            <person name="Xavier J.R."/>
            <person name="Hirose N."/>
            <person name="Honda K."/>
        </authorList>
    </citation>
    <scope>NUCLEOTIDE SEQUENCE</scope>
    <source>
        <strain evidence="4">CE91-St3</strain>
    </source>
</reference>
<feature type="compositionally biased region" description="Polar residues" evidence="2">
    <location>
        <begin position="377"/>
        <end position="388"/>
    </location>
</feature>
<dbReference type="Proteomes" id="UP001055114">
    <property type="component" value="Unassembled WGS sequence"/>
</dbReference>
<name>A0AA37K998_9BACT</name>
<feature type="domain" description="M23ase beta-sheet core" evidence="3">
    <location>
        <begin position="154"/>
        <end position="247"/>
    </location>
</feature>
<dbReference type="PANTHER" id="PTHR21666">
    <property type="entry name" value="PEPTIDASE-RELATED"/>
    <property type="match status" value="1"/>
</dbReference>